<dbReference type="AlphaFoldDB" id="A0A328ALY5"/>
<protein>
    <submittedName>
        <fullName evidence="1">Uncharacterized protein</fullName>
    </submittedName>
</protein>
<proteinExistence type="predicted"/>
<evidence type="ECO:0000313" key="2">
    <source>
        <dbReference type="Proteomes" id="UP000249254"/>
    </source>
</evidence>
<dbReference type="OrthoDB" id="7211145at2"/>
<dbReference type="RefSeq" id="WP_111529731.1">
    <property type="nucleotide sequence ID" value="NZ_JBHRSG010000003.1"/>
</dbReference>
<dbReference type="Proteomes" id="UP000249254">
    <property type="component" value="Unassembled WGS sequence"/>
</dbReference>
<accession>A0A328ALY5</accession>
<organism evidence="1 2">
    <name type="scientific">Phenylobacterium soli</name>
    <dbReference type="NCBI Taxonomy" id="2170551"/>
    <lineage>
        <taxon>Bacteria</taxon>
        <taxon>Pseudomonadati</taxon>
        <taxon>Pseudomonadota</taxon>
        <taxon>Alphaproteobacteria</taxon>
        <taxon>Caulobacterales</taxon>
        <taxon>Caulobacteraceae</taxon>
        <taxon>Phenylobacterium</taxon>
    </lineage>
</organism>
<keyword evidence="2" id="KW-1185">Reference proteome</keyword>
<dbReference type="EMBL" id="QFYQ01000001">
    <property type="protein sequence ID" value="RAK55983.1"/>
    <property type="molecule type" value="Genomic_DNA"/>
</dbReference>
<evidence type="ECO:0000313" key="1">
    <source>
        <dbReference type="EMBL" id="RAK55983.1"/>
    </source>
</evidence>
<gene>
    <name evidence="1" type="ORF">DJ017_16425</name>
</gene>
<name>A0A328ALY5_9CAUL</name>
<comment type="caution">
    <text evidence="1">The sequence shown here is derived from an EMBL/GenBank/DDBJ whole genome shotgun (WGS) entry which is preliminary data.</text>
</comment>
<sequence>MREQEGEAPPDAALAGAPAARLPYAVELWNLTRTAPERVLGRAASAVLARAIFAAAQSEHLGRKIVLRRGSEILSEGE</sequence>
<reference evidence="2" key="1">
    <citation type="submission" date="2018-05" db="EMBL/GenBank/DDBJ databases">
        <authorList>
            <person name="Li X."/>
        </authorList>
    </citation>
    <scope>NUCLEOTIDE SEQUENCE [LARGE SCALE GENOMIC DNA]</scope>
    <source>
        <strain evidence="2">LX32</strain>
    </source>
</reference>